<evidence type="ECO:0000256" key="1">
    <source>
        <dbReference type="ARBA" id="ARBA00002598"/>
    </source>
</evidence>
<sequence length="459" mass="49605">MPPPDGRAPHHDDSGSTQLSSPTSNSSDSQILGPQSNLDEIIAPPPIYESSEKPERQRESLENRRSKDESLPLPQETEPAQVNTQDGRYPDIPQPAKKRAFREFLRMACIVGYLIFFSIAGTILRLAIECLTFYPGTPVNASVLWANVGGSFIMGFLSEDQELFRVDDSHTAEAATKHKKTIPLYIGLTTGFCGSLTSFSTFIRDLFLALSNDLAVPLGPYSDVSLFASVPVGASAPNGGFSFMAIVAVLFVEIGLSIASLYLGAHLAIGTSAWIPTVSQRWVRKFLDPFVFILAVLSWVAVICLAALLSRGSGRVTLWSTDMWKGPVIFALIFAPLGTLVRFIVSLQLNSRIAAFPLGTFVVNLGGTMVLGMAYSLQHASSSGASFVGCQVLQGIMDGFCGCLTTVSTWVLELSGLRRRHAYFYGTVSVVVALCALVIEIGSLKWTTGLDSPSCFRNI</sequence>
<dbReference type="AlphaFoldDB" id="A0AAD6CQR6"/>
<feature type="region of interest" description="Disordered" evidence="9">
    <location>
        <begin position="1"/>
        <end position="91"/>
    </location>
</feature>
<dbReference type="InterPro" id="IPR003691">
    <property type="entry name" value="FluC"/>
</dbReference>
<keyword evidence="6 10" id="KW-0472">Membrane</keyword>
<dbReference type="Pfam" id="PF02537">
    <property type="entry name" value="CRCB"/>
    <property type="match status" value="2"/>
</dbReference>
<feature type="compositionally biased region" description="Low complexity" evidence="9">
    <location>
        <begin position="15"/>
        <end position="30"/>
    </location>
</feature>
<comment type="subcellular location">
    <subcellularLocation>
        <location evidence="2">Cell membrane</location>
        <topology evidence="2">Multi-pass membrane protein</topology>
    </subcellularLocation>
</comment>
<dbReference type="GO" id="GO:0005886">
    <property type="term" value="C:plasma membrane"/>
    <property type="evidence" value="ECO:0007669"/>
    <property type="project" value="UniProtKB-SubCell"/>
</dbReference>
<feature type="transmembrane region" description="Helical" evidence="10">
    <location>
        <begin position="184"/>
        <end position="203"/>
    </location>
</feature>
<comment type="similarity">
    <text evidence="7">Belongs to the fluoride channel Fluc/FEX (TC 1.A.43) family.</text>
</comment>
<keyword evidence="4 10" id="KW-0812">Transmembrane</keyword>
<protein>
    <recommendedName>
        <fullName evidence="13">CrcB-like protein-domain-containing protein</fullName>
    </recommendedName>
</protein>
<comment type="function">
    <text evidence="1">Fluoride channel required for the rapid expulsion of cytoplasmic fluoride.</text>
</comment>
<name>A0AAD6CQR6_9EURO</name>
<evidence type="ECO:0000256" key="4">
    <source>
        <dbReference type="ARBA" id="ARBA00022692"/>
    </source>
</evidence>
<accession>A0AAD6CQR6</accession>
<evidence type="ECO:0000256" key="9">
    <source>
        <dbReference type="SAM" id="MobiDB-lite"/>
    </source>
</evidence>
<evidence type="ECO:0000313" key="11">
    <source>
        <dbReference type="EMBL" id="KAJ5532529.1"/>
    </source>
</evidence>
<keyword evidence="5 10" id="KW-1133">Transmembrane helix</keyword>
<reference evidence="11 12" key="1">
    <citation type="journal article" date="2023" name="IMA Fungus">
        <title>Comparative genomic study of the Penicillium genus elucidates a diverse pangenome and 15 lateral gene transfer events.</title>
        <authorList>
            <person name="Petersen C."/>
            <person name="Sorensen T."/>
            <person name="Nielsen M.R."/>
            <person name="Sondergaard T.E."/>
            <person name="Sorensen J.L."/>
            <person name="Fitzpatrick D.A."/>
            <person name="Frisvad J.C."/>
            <person name="Nielsen K.L."/>
        </authorList>
    </citation>
    <scope>NUCLEOTIDE SEQUENCE [LARGE SCALE GENOMIC DNA]</scope>
    <source>
        <strain evidence="11 12">IBT 35679</strain>
    </source>
</reference>
<evidence type="ECO:0000256" key="10">
    <source>
        <dbReference type="SAM" id="Phobius"/>
    </source>
</evidence>
<gene>
    <name evidence="11" type="ORF">N7494_009081</name>
</gene>
<comment type="catalytic activity">
    <reaction evidence="8">
        <text>fluoride(in) = fluoride(out)</text>
        <dbReference type="Rhea" id="RHEA:76159"/>
        <dbReference type="ChEBI" id="CHEBI:17051"/>
    </reaction>
    <physiologicalReaction direction="left-to-right" evidence="8">
        <dbReference type="Rhea" id="RHEA:76160"/>
    </physiologicalReaction>
</comment>
<dbReference type="PANTHER" id="PTHR28259">
    <property type="entry name" value="FLUORIDE EXPORT PROTEIN 1-RELATED"/>
    <property type="match status" value="1"/>
</dbReference>
<keyword evidence="3" id="KW-1003">Cell membrane</keyword>
<organism evidence="11 12">
    <name type="scientific">Penicillium frequentans</name>
    <dbReference type="NCBI Taxonomy" id="3151616"/>
    <lineage>
        <taxon>Eukaryota</taxon>
        <taxon>Fungi</taxon>
        <taxon>Dikarya</taxon>
        <taxon>Ascomycota</taxon>
        <taxon>Pezizomycotina</taxon>
        <taxon>Eurotiomycetes</taxon>
        <taxon>Eurotiomycetidae</taxon>
        <taxon>Eurotiales</taxon>
        <taxon>Aspergillaceae</taxon>
        <taxon>Penicillium</taxon>
    </lineage>
</organism>
<keyword evidence="12" id="KW-1185">Reference proteome</keyword>
<feature type="transmembrane region" description="Helical" evidence="10">
    <location>
        <begin position="139"/>
        <end position="157"/>
    </location>
</feature>
<evidence type="ECO:0000256" key="5">
    <source>
        <dbReference type="ARBA" id="ARBA00022989"/>
    </source>
</evidence>
<comment type="caution">
    <text evidence="11">The sequence shown here is derived from an EMBL/GenBank/DDBJ whole genome shotgun (WGS) entry which is preliminary data.</text>
</comment>
<proteinExistence type="inferred from homology"/>
<dbReference type="EMBL" id="JAQIZZ010000007">
    <property type="protein sequence ID" value="KAJ5532529.1"/>
    <property type="molecule type" value="Genomic_DNA"/>
</dbReference>
<evidence type="ECO:0008006" key="13">
    <source>
        <dbReference type="Google" id="ProtNLM"/>
    </source>
</evidence>
<evidence type="ECO:0000256" key="6">
    <source>
        <dbReference type="ARBA" id="ARBA00023136"/>
    </source>
</evidence>
<feature type="compositionally biased region" description="Basic and acidic residues" evidence="9">
    <location>
        <begin position="50"/>
        <end position="70"/>
    </location>
</feature>
<evidence type="ECO:0000256" key="2">
    <source>
        <dbReference type="ARBA" id="ARBA00004651"/>
    </source>
</evidence>
<feature type="transmembrane region" description="Helical" evidence="10">
    <location>
        <begin position="241"/>
        <end position="265"/>
    </location>
</feature>
<evidence type="ECO:0000313" key="12">
    <source>
        <dbReference type="Proteomes" id="UP001220324"/>
    </source>
</evidence>
<feature type="transmembrane region" description="Helical" evidence="10">
    <location>
        <begin position="424"/>
        <end position="444"/>
    </location>
</feature>
<feature type="transmembrane region" description="Helical" evidence="10">
    <location>
        <begin position="104"/>
        <end position="127"/>
    </location>
</feature>
<feature type="transmembrane region" description="Helical" evidence="10">
    <location>
        <begin position="395"/>
        <end position="412"/>
    </location>
</feature>
<feature type="transmembrane region" description="Helical" evidence="10">
    <location>
        <begin position="328"/>
        <end position="347"/>
    </location>
</feature>
<dbReference type="GO" id="GO:1903425">
    <property type="term" value="F:fluoride transmembrane transporter activity"/>
    <property type="evidence" value="ECO:0007669"/>
    <property type="project" value="TreeGrafter"/>
</dbReference>
<dbReference type="Proteomes" id="UP001220324">
    <property type="component" value="Unassembled WGS sequence"/>
</dbReference>
<evidence type="ECO:0000256" key="3">
    <source>
        <dbReference type="ARBA" id="ARBA00022475"/>
    </source>
</evidence>
<evidence type="ECO:0000256" key="7">
    <source>
        <dbReference type="ARBA" id="ARBA00035120"/>
    </source>
</evidence>
<evidence type="ECO:0000256" key="8">
    <source>
        <dbReference type="ARBA" id="ARBA00035585"/>
    </source>
</evidence>
<feature type="transmembrane region" description="Helical" evidence="10">
    <location>
        <begin position="286"/>
        <end position="308"/>
    </location>
</feature>
<feature type="transmembrane region" description="Helical" evidence="10">
    <location>
        <begin position="354"/>
        <end position="375"/>
    </location>
</feature>
<dbReference type="PANTHER" id="PTHR28259:SF1">
    <property type="entry name" value="FLUORIDE EXPORT PROTEIN 1-RELATED"/>
    <property type="match status" value="1"/>
</dbReference>